<organism evidence="3 4">
    <name type="scientific">Candidatus Caccosoma faecigallinarum</name>
    <dbReference type="NCBI Taxonomy" id="2840720"/>
    <lineage>
        <taxon>Bacteria</taxon>
        <taxon>Bacillati</taxon>
        <taxon>Bacillota</taxon>
        <taxon>Bacillota incertae sedis</taxon>
        <taxon>Candidatus Caccosoma</taxon>
    </lineage>
</organism>
<reference evidence="3" key="1">
    <citation type="submission" date="2020-10" db="EMBL/GenBank/DDBJ databases">
        <authorList>
            <person name="Gilroy R."/>
        </authorList>
    </citation>
    <scope>NUCLEOTIDE SEQUENCE</scope>
    <source>
        <strain evidence="3">14508</strain>
    </source>
</reference>
<feature type="signal peptide" evidence="2">
    <location>
        <begin position="1"/>
        <end position="23"/>
    </location>
</feature>
<dbReference type="Gene3D" id="1.20.1270.90">
    <property type="entry name" value="AF1782-like"/>
    <property type="match status" value="1"/>
</dbReference>
<dbReference type="Gene3D" id="1.20.1270.70">
    <property type="entry name" value="Designed single chain three-helix bundle"/>
    <property type="match status" value="1"/>
</dbReference>
<protein>
    <submittedName>
        <fullName evidence="3">FIVAR domain-containing protein</fullName>
    </submittedName>
</protein>
<evidence type="ECO:0000313" key="4">
    <source>
        <dbReference type="Proteomes" id="UP000886893"/>
    </source>
</evidence>
<evidence type="ECO:0000256" key="2">
    <source>
        <dbReference type="SAM" id="SignalP"/>
    </source>
</evidence>
<dbReference type="AlphaFoldDB" id="A0A9D1GA94"/>
<keyword evidence="2" id="KW-0732">Signal</keyword>
<gene>
    <name evidence="3" type="ORF">IAD04_05085</name>
</gene>
<feature type="chain" id="PRO_5038854862" evidence="2">
    <location>
        <begin position="24"/>
        <end position="1017"/>
    </location>
</feature>
<feature type="coiled-coil region" evidence="1">
    <location>
        <begin position="534"/>
        <end position="597"/>
    </location>
</feature>
<dbReference type="Pfam" id="PF07554">
    <property type="entry name" value="FIVAR"/>
    <property type="match status" value="1"/>
</dbReference>
<dbReference type="Proteomes" id="UP000886893">
    <property type="component" value="Unassembled WGS sequence"/>
</dbReference>
<sequence>MLKKSKFLSICIFSLMTLTCLVGCNEKTNSSNPSNSNLGSNSSISSVDFLALTRRITYAKDNYLTEDNKDVYTEESYNALQSAVEEGEALLNKVNVTQKEVDDAVQKINDAIANLVSLIKPDKTLTEIGNFLDQVQGNYTLTVKDYYAEGATTSSPITYTIQSNQKAIYDEGKQEGYIAFDGYIHDFIYDENQKIKVGRVHLGEEQRPSVYLDETRLSSIINQIGISEAFTSIGLMYSFFEKVDGEKYYKTTSTTYFDLTLDLLNNRYQSYDGLNGQLSTMTMELSNDNVLNYKLYGQDMNDLWFDLTISNVGTTEIKDLESFLSNNSTYTSTYNPHEIAKKIVDSAKDEAYGLKFNVYSNKEGKPTQDPNYTISYKYDTNGSQYWLSSTGDGLIKSGNETKKITYQDNLLTIHETANYQIADIDILTKVIAQYESFTYMNKTDDYYYDIENENESEIKTALYRFFQLEKYSELADKNYFGESPSKIEIEDISAISITENDYNQFVLNVFQKTNKGAYGLIIRAILIDYQQVVIEELENAATIAKAELSNYYATIDVIKNDNQKYTDASFKVFSIAKEKAKEILEDQNASIQNINEILLVLKNRTAELQLASEVFDENGEEKIENFLDQYSNYQTSYQMKVTENNITKTYIAKYNQYFYCIEDNIGYIIADKMVHTFHLNDSKIVIDELYLNQYGATLNQIARIASYFGNYSALAGIEEYIDDLVPPYMARIHNSNKYFTTNIDYLSFIPNIDTTNIIGYSIELIDDSSMTIETYKSTSLSLSNKDFNTYENASMNRGEVQSTIQITSISQVKNDTLDSFMSSTDHLISIEEMLEKFENLPTSYTIQIDHEDYAIVGNHYYLNVKTNEFYAFINGKVNRYQFNPDFDYTQGETPYTLLEEGVKIDGIQATSLEEVVGSLNCLTSLTSTDLSNNVDESISNVYYTLNQEKITLLLKHLNINSENVKNIKITLSGDGSIRIIDWSSTYSINAKYSIIESVDEMTDIMISNIIKMESGEF</sequence>
<proteinExistence type="predicted"/>
<evidence type="ECO:0000256" key="1">
    <source>
        <dbReference type="SAM" id="Coils"/>
    </source>
</evidence>
<name>A0A9D1GA94_9FIRM</name>
<dbReference type="EMBL" id="DVKI01000159">
    <property type="protein sequence ID" value="HIT17728.1"/>
    <property type="molecule type" value="Genomic_DNA"/>
</dbReference>
<reference evidence="3" key="2">
    <citation type="journal article" date="2021" name="PeerJ">
        <title>Extensive microbial diversity within the chicken gut microbiome revealed by metagenomics and culture.</title>
        <authorList>
            <person name="Gilroy R."/>
            <person name="Ravi A."/>
            <person name="Getino M."/>
            <person name="Pursley I."/>
            <person name="Horton D.L."/>
            <person name="Alikhan N.F."/>
            <person name="Baker D."/>
            <person name="Gharbi K."/>
            <person name="Hall N."/>
            <person name="Watson M."/>
            <person name="Adriaenssens E.M."/>
            <person name="Foster-Nyarko E."/>
            <person name="Jarju S."/>
            <person name="Secka A."/>
            <person name="Antonio M."/>
            <person name="Oren A."/>
            <person name="Chaudhuri R.R."/>
            <person name="La Ragione R."/>
            <person name="Hildebrand F."/>
            <person name="Pallen M.J."/>
        </authorList>
    </citation>
    <scope>NUCLEOTIDE SEQUENCE</scope>
    <source>
        <strain evidence="3">14508</strain>
    </source>
</reference>
<evidence type="ECO:0000313" key="3">
    <source>
        <dbReference type="EMBL" id="HIT17728.1"/>
    </source>
</evidence>
<keyword evidence="1" id="KW-0175">Coiled coil</keyword>
<accession>A0A9D1GA94</accession>
<comment type="caution">
    <text evidence="3">The sequence shown here is derived from an EMBL/GenBank/DDBJ whole genome shotgun (WGS) entry which is preliminary data.</text>
</comment>